<evidence type="ECO:0000313" key="8">
    <source>
        <dbReference type="EMBL" id="MBC2575847.1"/>
    </source>
</evidence>
<protein>
    <submittedName>
        <fullName evidence="8">Protein kinase</fullName>
    </submittedName>
</protein>
<keyword evidence="2" id="KW-0547">Nucleotide-binding</keyword>
<evidence type="ECO:0000256" key="6">
    <source>
        <dbReference type="SAM" id="Phobius"/>
    </source>
</evidence>
<feature type="coiled-coil region" evidence="5">
    <location>
        <begin position="309"/>
        <end position="336"/>
    </location>
</feature>
<name>A0ABR6TKC1_9FIRM</name>
<evidence type="ECO:0000256" key="1">
    <source>
        <dbReference type="ARBA" id="ARBA00022679"/>
    </source>
</evidence>
<keyword evidence="6" id="KW-1133">Transmembrane helix</keyword>
<dbReference type="InterPro" id="IPR000719">
    <property type="entry name" value="Prot_kinase_dom"/>
</dbReference>
<evidence type="ECO:0000256" key="5">
    <source>
        <dbReference type="SAM" id="Coils"/>
    </source>
</evidence>
<evidence type="ECO:0000313" key="9">
    <source>
        <dbReference type="Proteomes" id="UP000713904"/>
    </source>
</evidence>
<dbReference type="InterPro" id="IPR011009">
    <property type="entry name" value="Kinase-like_dom_sf"/>
</dbReference>
<feature type="transmembrane region" description="Helical" evidence="6">
    <location>
        <begin position="350"/>
        <end position="368"/>
    </location>
</feature>
<dbReference type="Gene3D" id="1.10.510.10">
    <property type="entry name" value="Transferase(Phosphotransferase) domain 1"/>
    <property type="match status" value="1"/>
</dbReference>
<evidence type="ECO:0000256" key="2">
    <source>
        <dbReference type="ARBA" id="ARBA00022741"/>
    </source>
</evidence>
<keyword evidence="6" id="KW-0812">Transmembrane</keyword>
<sequence>MIFIGNRYEITDRPVYIEENKLYNAYDSEKNINVKIKIIENNRYISLDFIPNLIDESLLINDLKCPYILGIVDVGVHRTVDNLLYYIVYENFNGVSLATLNKGAYLHLDALIRIATQTVKALQVYNSLGKNHGSLKPDDILVDDKYNIKIVDFGITEANRGTNIRCSGNLKYLSPSQLSIDFTDIKTDLYCLGLILYEATFKKFPFYEAHTEKQLMKAIDKGVIWSKINLNDQNREFIEIIKKLLERNDNLCYKNYNEIIMSLSHFMYKTQKIDTEAINSAIKPDLESVLDKTGRIDPEDFYKTNQIYLKDIHKALEEQERQKRMANLNTDSKKKNSKPKSKDLSIYKKAIVVLIVAMIVFGMIYSILI</sequence>
<dbReference type="PANTHER" id="PTHR24348">
    <property type="entry name" value="SERINE/THREONINE-PROTEIN KINASE UNC-51-RELATED"/>
    <property type="match status" value="1"/>
</dbReference>
<keyword evidence="9" id="KW-1185">Reference proteome</keyword>
<dbReference type="SMART" id="SM00220">
    <property type="entry name" value="S_TKc"/>
    <property type="match status" value="1"/>
</dbReference>
<organism evidence="8 9">
    <name type="scientific">Peptostreptococcus canis</name>
    <dbReference type="NCBI Taxonomy" id="1159213"/>
    <lineage>
        <taxon>Bacteria</taxon>
        <taxon>Bacillati</taxon>
        <taxon>Bacillota</taxon>
        <taxon>Clostridia</taxon>
        <taxon>Peptostreptococcales</taxon>
        <taxon>Peptostreptococcaceae</taxon>
        <taxon>Peptostreptococcus</taxon>
    </lineage>
</organism>
<accession>A0ABR6TKC1</accession>
<evidence type="ECO:0000256" key="4">
    <source>
        <dbReference type="ARBA" id="ARBA00022840"/>
    </source>
</evidence>
<dbReference type="Proteomes" id="UP000713904">
    <property type="component" value="Unassembled WGS sequence"/>
</dbReference>
<keyword evidence="3 8" id="KW-0418">Kinase</keyword>
<dbReference type="EMBL" id="JABGBW010000002">
    <property type="protein sequence ID" value="MBC2575847.1"/>
    <property type="molecule type" value="Genomic_DNA"/>
</dbReference>
<feature type="domain" description="Protein kinase" evidence="7">
    <location>
        <begin position="1"/>
        <end position="316"/>
    </location>
</feature>
<dbReference type="InterPro" id="IPR045269">
    <property type="entry name" value="Atg1-like"/>
</dbReference>
<dbReference type="GO" id="GO:0016301">
    <property type="term" value="F:kinase activity"/>
    <property type="evidence" value="ECO:0007669"/>
    <property type="project" value="UniProtKB-KW"/>
</dbReference>
<keyword evidence="5" id="KW-0175">Coiled coil</keyword>
<keyword evidence="6" id="KW-0472">Membrane</keyword>
<keyword evidence="4" id="KW-0067">ATP-binding</keyword>
<dbReference type="SUPFAM" id="SSF56112">
    <property type="entry name" value="Protein kinase-like (PK-like)"/>
    <property type="match status" value="1"/>
</dbReference>
<dbReference type="PANTHER" id="PTHR24348:SF22">
    <property type="entry name" value="NON-SPECIFIC SERINE_THREONINE PROTEIN KINASE"/>
    <property type="match status" value="1"/>
</dbReference>
<dbReference type="RefSeq" id="WP_185623870.1">
    <property type="nucleotide sequence ID" value="NZ_JABGBW010000002.1"/>
</dbReference>
<evidence type="ECO:0000259" key="7">
    <source>
        <dbReference type="PROSITE" id="PS50011"/>
    </source>
</evidence>
<keyword evidence="1" id="KW-0808">Transferase</keyword>
<evidence type="ECO:0000256" key="3">
    <source>
        <dbReference type="ARBA" id="ARBA00022777"/>
    </source>
</evidence>
<dbReference type="Pfam" id="PF00069">
    <property type="entry name" value="Pkinase"/>
    <property type="match status" value="1"/>
</dbReference>
<proteinExistence type="predicted"/>
<comment type="caution">
    <text evidence="8">The sequence shown here is derived from an EMBL/GenBank/DDBJ whole genome shotgun (WGS) entry which is preliminary data.</text>
</comment>
<reference evidence="8 9" key="1">
    <citation type="submission" date="2020-05" db="EMBL/GenBank/DDBJ databases">
        <title>Draft genome of xy-202 and genomic insight in genome of the genus Peptostreptococcus.</title>
        <authorList>
            <person name="Zhang Z."/>
        </authorList>
    </citation>
    <scope>NUCLEOTIDE SEQUENCE [LARGE SCALE GENOMIC DNA]</scope>
    <source>
        <strain evidence="8 9">DSM 27025</strain>
    </source>
</reference>
<dbReference type="PROSITE" id="PS50011">
    <property type="entry name" value="PROTEIN_KINASE_DOM"/>
    <property type="match status" value="1"/>
</dbReference>
<gene>
    <name evidence="8" type="ORF">HLB29_04015</name>
</gene>